<gene>
    <name evidence="1" type="ORF">PILCRDRAFT_42114</name>
</gene>
<feature type="non-terminal residue" evidence="1">
    <location>
        <position position="73"/>
    </location>
</feature>
<evidence type="ECO:0000313" key="2">
    <source>
        <dbReference type="Proteomes" id="UP000054166"/>
    </source>
</evidence>
<sequence length="73" mass="8292">LSCSNCQQSSGTYRCRDCFGVNLLCGTCCVSTHETAPFHCIQMWNGHFFERSDILTHDLTLNLFHFPDNCPSM</sequence>
<accession>A0A0C3FA19</accession>
<feature type="non-terminal residue" evidence="1">
    <location>
        <position position="1"/>
    </location>
</feature>
<protein>
    <submittedName>
        <fullName evidence="1">Uncharacterized protein</fullName>
    </submittedName>
</protein>
<dbReference type="EMBL" id="KN833033">
    <property type="protein sequence ID" value="KIM76566.1"/>
    <property type="molecule type" value="Genomic_DNA"/>
</dbReference>
<reference evidence="2" key="2">
    <citation type="submission" date="2015-01" db="EMBL/GenBank/DDBJ databases">
        <title>Evolutionary Origins and Diversification of the Mycorrhizal Mutualists.</title>
        <authorList>
            <consortium name="DOE Joint Genome Institute"/>
            <consortium name="Mycorrhizal Genomics Consortium"/>
            <person name="Kohler A."/>
            <person name="Kuo A."/>
            <person name="Nagy L.G."/>
            <person name="Floudas D."/>
            <person name="Copeland A."/>
            <person name="Barry K.W."/>
            <person name="Cichocki N."/>
            <person name="Veneault-Fourrey C."/>
            <person name="LaButti K."/>
            <person name="Lindquist E.A."/>
            <person name="Lipzen A."/>
            <person name="Lundell T."/>
            <person name="Morin E."/>
            <person name="Murat C."/>
            <person name="Riley R."/>
            <person name="Ohm R."/>
            <person name="Sun H."/>
            <person name="Tunlid A."/>
            <person name="Henrissat B."/>
            <person name="Grigoriev I.V."/>
            <person name="Hibbett D.S."/>
            <person name="Martin F."/>
        </authorList>
    </citation>
    <scope>NUCLEOTIDE SEQUENCE [LARGE SCALE GENOMIC DNA]</scope>
    <source>
        <strain evidence="2">F 1598</strain>
    </source>
</reference>
<reference evidence="1 2" key="1">
    <citation type="submission" date="2014-04" db="EMBL/GenBank/DDBJ databases">
        <authorList>
            <consortium name="DOE Joint Genome Institute"/>
            <person name="Kuo A."/>
            <person name="Tarkka M."/>
            <person name="Buscot F."/>
            <person name="Kohler A."/>
            <person name="Nagy L.G."/>
            <person name="Floudas D."/>
            <person name="Copeland A."/>
            <person name="Barry K.W."/>
            <person name="Cichocki N."/>
            <person name="Veneault-Fourrey C."/>
            <person name="LaButti K."/>
            <person name="Lindquist E.A."/>
            <person name="Lipzen A."/>
            <person name="Lundell T."/>
            <person name="Morin E."/>
            <person name="Murat C."/>
            <person name="Sun H."/>
            <person name="Tunlid A."/>
            <person name="Henrissat B."/>
            <person name="Grigoriev I.V."/>
            <person name="Hibbett D.S."/>
            <person name="Martin F."/>
            <person name="Nordberg H.P."/>
            <person name="Cantor M.N."/>
            <person name="Hua S.X."/>
        </authorList>
    </citation>
    <scope>NUCLEOTIDE SEQUENCE [LARGE SCALE GENOMIC DNA]</scope>
    <source>
        <strain evidence="1 2">F 1598</strain>
    </source>
</reference>
<dbReference type="HOGENOM" id="CLU_161759_0_0_1"/>
<dbReference type="InParanoid" id="A0A0C3FA19"/>
<organism evidence="1 2">
    <name type="scientific">Piloderma croceum (strain F 1598)</name>
    <dbReference type="NCBI Taxonomy" id="765440"/>
    <lineage>
        <taxon>Eukaryota</taxon>
        <taxon>Fungi</taxon>
        <taxon>Dikarya</taxon>
        <taxon>Basidiomycota</taxon>
        <taxon>Agaricomycotina</taxon>
        <taxon>Agaricomycetes</taxon>
        <taxon>Agaricomycetidae</taxon>
        <taxon>Atheliales</taxon>
        <taxon>Atheliaceae</taxon>
        <taxon>Piloderma</taxon>
    </lineage>
</organism>
<dbReference type="OrthoDB" id="3004525at2759"/>
<evidence type="ECO:0000313" key="1">
    <source>
        <dbReference type="EMBL" id="KIM76566.1"/>
    </source>
</evidence>
<dbReference type="STRING" id="765440.A0A0C3FA19"/>
<name>A0A0C3FA19_PILCF</name>
<proteinExistence type="predicted"/>
<dbReference type="Proteomes" id="UP000054166">
    <property type="component" value="Unassembled WGS sequence"/>
</dbReference>
<keyword evidence="2" id="KW-1185">Reference proteome</keyword>
<dbReference type="AlphaFoldDB" id="A0A0C3FA19"/>